<dbReference type="PANTHER" id="PTHR31431:SF1">
    <property type="entry name" value="NUCLEOPORIN NUP188"/>
    <property type="match status" value="1"/>
</dbReference>
<evidence type="ECO:0000313" key="2">
    <source>
        <dbReference type="Proteomes" id="UP001152799"/>
    </source>
</evidence>
<accession>A0A9N9QHX8</accession>
<gene>
    <name evidence="1" type="ORF">CEUTPL_LOCUS6435</name>
</gene>
<sequence>MLEDSFPVWQKLYQIISGSNKHLIDGVLDQVIEICKINLPNTLLNYKVYTRESYEEYGKKNQSQSDLSNDMFNCIQKISRELDLDPTFASNVLGNYFVFAYYGKIDELKSIIRYESNSKLLVEQVWNFYTSDRMFMLKTLRFILEKVTDKSFIHYKEFNIFLKGIDLQKLWKNLLKTFEYLIKEITAEKSKMVENSLLIQWMGRNNREQIEVLLLMILVVDLIDLNGDELEDVIKLFMKHGFGRYPLFYGGAPSRTQDVIDIKNAEIGVALTIIHRYWQNSDKIIVKLSKEVESDLQNKTHGDNSCIYFVWGIFKVSTSNTDLDRYSNILDRILHKAFKDLSEAATSNIFQNCKPGDIFIEAIYRFFIALCNIVEDQRLIYEQEGVVKILCELYKRPYLHALDTLGGFFQIAFDMFPYMLNNFLNIVEAVILSEEYYAKILAQLQNCPTYCTEMPWPDRNNSDEMRSLEEEYLLPGSEKFIVPAGTLLEKCNCFGKDMIKYHYRYDFFKIIEQYVISLTSWAFNKGEYNKLIYRNVMRANKFLIYLVKHYRGNFQLDTLIRPLLQRLDCVPTYYSKGGLKNFDFFCLYFESRCALIIHQNVDFSAAFPILIRKMLFPVISDYKYASTDLERFQSSCDFSLYGFLKEEEGYSDHKLLLNYIECVTYILDKQKSYVKEFYGAVWYLLHVVFPSFKLWKYNDKEHFQQSKILNGCLRVFIKILQQDPNDHQLLEQKALYKLIHDSFLNDPYIIEAFTKVFVRDKYLPSLMHQESNWIAGDTLIVVDAVKSEFALLLLIFKCRVKLPNAKCEIDKKAHIFAKTTSIYFVTPYNCTLEFLAGRFLEIFARNSEISLMSCLNLDYDQIQTLFLQRLRDPLEDETVKVTIVDLISTCIFHQHGMTAAFFNVQSTKKWYNPHAKIIEGEAVSDFIMDYLRNVRKSVEYLTSPLQVGMLKLMANLWQCQKQHLIKDVTKSNDFWSLIAYPLFTNFELDPTVYACIFKILSIQCAVSKMTKDDEFFQIITKFLSDQKQLRLFQQYIFKIFSNQELQPHYVNERVPLIKSWTELLIVVQKHTKEAYFPTSESQYLFIELVFDGILNEVIHSNILGVWLDLTLIVVDMFGLKFEQRVDELACKVIQYIKIIQKYYKDLSLKEKMIVLTIIVKNLKGLKSYYETHSAELLQLLEELAPLIDDEYYILVDVVYAKLKANEVTAKEQLGPWSLIIVLTNSLLTFENCEDLKIWFGNREYLDKTIHCLCELLRHKISWPCAKMSLLSLNLYMESPLALDFFKMDMVNCFDKLEPVVKSLLFLPLNKTNISDLQEGWCIFHLIIKFNILFVRKFQNQALNTCYSFLSLYESIINHVINIPEYSVDLKALDLLSQLLIYYLEILTYWKTEWFITSKGSFNVMMNGTRKTINACINLCLNPNRIKFYHFDSSYQSVSLHRDEQATNQLVVSVMNRLIGILGLGLYCLYHLNSKLLDLFDDFQPLFMKILIECDFSVPKFELPISSDLTYGKLFCLAHFLFKTMHQQKKRTSSEADVKKFASVTGVVEYQDTSVYMSNQKLGSFLSYIYEYSGLTDPWIKNLNSNNVEKTSGTLMLFIAQQVFLTKKNLEPDQVRQFNKTFHSELQFFNDFVRKHTSELMTRSSVSGHMGDMDYLDRYLVDQWQKNSREKALSNVSENNFLLLIYYWFTNICEI</sequence>
<protein>
    <submittedName>
        <fullName evidence="1">Uncharacterized protein</fullName>
    </submittedName>
</protein>
<evidence type="ECO:0000313" key="1">
    <source>
        <dbReference type="EMBL" id="CAG9765832.1"/>
    </source>
</evidence>
<dbReference type="Proteomes" id="UP001152799">
    <property type="component" value="Chromosome 3"/>
</dbReference>
<dbReference type="GO" id="GO:0017056">
    <property type="term" value="F:structural constituent of nuclear pore"/>
    <property type="evidence" value="ECO:0007669"/>
    <property type="project" value="InterPro"/>
</dbReference>
<dbReference type="InterPro" id="IPR044840">
    <property type="entry name" value="Nup188"/>
</dbReference>
<keyword evidence="2" id="KW-1185">Reference proteome</keyword>
<name>A0A9N9QHX8_9CUCU</name>
<organism evidence="1 2">
    <name type="scientific">Ceutorhynchus assimilis</name>
    <name type="common">cabbage seed weevil</name>
    <dbReference type="NCBI Taxonomy" id="467358"/>
    <lineage>
        <taxon>Eukaryota</taxon>
        <taxon>Metazoa</taxon>
        <taxon>Ecdysozoa</taxon>
        <taxon>Arthropoda</taxon>
        <taxon>Hexapoda</taxon>
        <taxon>Insecta</taxon>
        <taxon>Pterygota</taxon>
        <taxon>Neoptera</taxon>
        <taxon>Endopterygota</taxon>
        <taxon>Coleoptera</taxon>
        <taxon>Polyphaga</taxon>
        <taxon>Cucujiformia</taxon>
        <taxon>Curculionidae</taxon>
        <taxon>Ceutorhynchinae</taxon>
        <taxon>Ceutorhynchus</taxon>
    </lineage>
</organism>
<dbReference type="GO" id="GO:0006606">
    <property type="term" value="P:protein import into nucleus"/>
    <property type="evidence" value="ECO:0007669"/>
    <property type="project" value="TreeGrafter"/>
</dbReference>
<dbReference type="EMBL" id="OU892279">
    <property type="protein sequence ID" value="CAG9765832.1"/>
    <property type="molecule type" value="Genomic_DNA"/>
</dbReference>
<dbReference type="GO" id="GO:0006405">
    <property type="term" value="P:RNA export from nucleus"/>
    <property type="evidence" value="ECO:0007669"/>
    <property type="project" value="TreeGrafter"/>
</dbReference>
<dbReference type="PANTHER" id="PTHR31431">
    <property type="entry name" value="NUCLEOPORIN NUP188 HOMOLOG"/>
    <property type="match status" value="1"/>
</dbReference>
<proteinExistence type="predicted"/>
<reference evidence="1" key="1">
    <citation type="submission" date="2022-01" db="EMBL/GenBank/DDBJ databases">
        <authorList>
            <person name="King R."/>
        </authorList>
    </citation>
    <scope>NUCLEOTIDE SEQUENCE</scope>
</reference>
<dbReference type="GO" id="GO:0044611">
    <property type="term" value="C:nuclear pore inner ring"/>
    <property type="evidence" value="ECO:0007669"/>
    <property type="project" value="TreeGrafter"/>
</dbReference>
<dbReference type="OrthoDB" id="102511at2759"/>